<protein>
    <recommendedName>
        <fullName evidence="6">Xylose isomerase-like TIM barrel domain-containing protein</fullName>
    </recommendedName>
</protein>
<comment type="caution">
    <text evidence="7">The sequence shown here is derived from an EMBL/GenBank/DDBJ whole genome shotgun (WGS) entry which is preliminary data.</text>
</comment>
<feature type="domain" description="Xylose isomerase-like TIM barrel" evidence="6">
    <location>
        <begin position="20"/>
        <end position="202"/>
    </location>
</feature>
<dbReference type="GO" id="GO:0046872">
    <property type="term" value="F:metal ion binding"/>
    <property type="evidence" value="ECO:0007669"/>
    <property type="project" value="UniProtKB-KW"/>
</dbReference>
<evidence type="ECO:0000259" key="6">
    <source>
        <dbReference type="Pfam" id="PF01261"/>
    </source>
</evidence>
<evidence type="ECO:0000256" key="5">
    <source>
        <dbReference type="ARBA" id="ARBA00023277"/>
    </source>
</evidence>
<keyword evidence="5" id="KW-0119">Carbohydrate metabolism</keyword>
<dbReference type="InterPro" id="IPR036237">
    <property type="entry name" value="Xyl_isomerase-like_sf"/>
</dbReference>
<gene>
    <name evidence="7" type="ORF">S03H2_03436</name>
</gene>
<evidence type="ECO:0000256" key="3">
    <source>
        <dbReference type="ARBA" id="ARBA00022723"/>
    </source>
</evidence>
<dbReference type="SUPFAM" id="SSF51658">
    <property type="entry name" value="Xylose isomerase-like"/>
    <property type="match status" value="1"/>
</dbReference>
<keyword evidence="2" id="KW-0963">Cytoplasm</keyword>
<keyword evidence="4" id="KW-0413">Isomerase</keyword>
<feature type="non-terminal residue" evidence="7">
    <location>
        <position position="1"/>
    </location>
</feature>
<evidence type="ECO:0000313" key="7">
    <source>
        <dbReference type="EMBL" id="GAH30519.1"/>
    </source>
</evidence>
<dbReference type="AlphaFoldDB" id="X1FMD8"/>
<dbReference type="InterPro" id="IPR013022">
    <property type="entry name" value="Xyl_isomerase-like_TIM-brl"/>
</dbReference>
<evidence type="ECO:0000256" key="4">
    <source>
        <dbReference type="ARBA" id="ARBA00023235"/>
    </source>
</evidence>
<sequence>KINIAAINVNVKAEPEFKNGGLTSNKKEIRAKAVRFIKDAKDFAKKVGANKVTCCPLGDGYEFNFNCNYAQSWKYLIDAFGESASYLPEIPLFIEYKPAETRGRCFINTAAKTLCLLNEIGNKQMGVTIDFGHSVMFGNENPAEVVTLIAESPFPFYIHINDNNGQWDWDYFVGTKHFLDYVEFLYYLQEYNYNDYITSDTSPTRWDIKGTFEANARITNKLCKLLSNLNRKEFNKLISGEDYLKTWKFIEKNIFSL</sequence>
<accession>X1FMD8</accession>
<organism evidence="7">
    <name type="scientific">marine sediment metagenome</name>
    <dbReference type="NCBI Taxonomy" id="412755"/>
    <lineage>
        <taxon>unclassified sequences</taxon>
        <taxon>metagenomes</taxon>
        <taxon>ecological metagenomes</taxon>
    </lineage>
</organism>
<dbReference type="EMBL" id="BARU01001269">
    <property type="protein sequence ID" value="GAH30519.1"/>
    <property type="molecule type" value="Genomic_DNA"/>
</dbReference>
<proteinExistence type="predicted"/>
<dbReference type="InterPro" id="IPR001998">
    <property type="entry name" value="Xylose_isomerase"/>
</dbReference>
<evidence type="ECO:0000256" key="1">
    <source>
        <dbReference type="ARBA" id="ARBA00004496"/>
    </source>
</evidence>
<reference evidence="7" key="1">
    <citation type="journal article" date="2014" name="Front. Microbiol.">
        <title>High frequency of phylogenetically diverse reductive dehalogenase-homologous genes in deep subseafloor sedimentary metagenomes.</title>
        <authorList>
            <person name="Kawai M."/>
            <person name="Futagami T."/>
            <person name="Toyoda A."/>
            <person name="Takaki Y."/>
            <person name="Nishi S."/>
            <person name="Hori S."/>
            <person name="Arai W."/>
            <person name="Tsubouchi T."/>
            <person name="Morono Y."/>
            <person name="Uchiyama I."/>
            <person name="Ito T."/>
            <person name="Fujiyama A."/>
            <person name="Inagaki F."/>
            <person name="Takami H."/>
        </authorList>
    </citation>
    <scope>NUCLEOTIDE SEQUENCE</scope>
    <source>
        <strain evidence="7">Expedition CK06-06</strain>
    </source>
</reference>
<dbReference type="GO" id="GO:0005975">
    <property type="term" value="P:carbohydrate metabolic process"/>
    <property type="evidence" value="ECO:0007669"/>
    <property type="project" value="InterPro"/>
</dbReference>
<dbReference type="Pfam" id="PF01261">
    <property type="entry name" value="AP_endonuc_2"/>
    <property type="match status" value="1"/>
</dbReference>
<evidence type="ECO:0000256" key="2">
    <source>
        <dbReference type="ARBA" id="ARBA00022490"/>
    </source>
</evidence>
<dbReference type="Gene3D" id="3.20.20.150">
    <property type="entry name" value="Divalent-metal-dependent TIM barrel enzymes"/>
    <property type="match status" value="1"/>
</dbReference>
<name>X1FMD8_9ZZZZ</name>
<keyword evidence="3" id="KW-0479">Metal-binding</keyword>
<dbReference type="GO" id="GO:0009045">
    <property type="term" value="F:xylose isomerase activity"/>
    <property type="evidence" value="ECO:0007669"/>
    <property type="project" value="InterPro"/>
</dbReference>
<comment type="subcellular location">
    <subcellularLocation>
        <location evidence="1">Cytoplasm</location>
    </subcellularLocation>
</comment>
<dbReference type="PROSITE" id="PS51415">
    <property type="entry name" value="XYLOSE_ISOMERASE"/>
    <property type="match status" value="1"/>
</dbReference>